<gene>
    <name evidence="1" type="ORF">JK386_16435</name>
</gene>
<dbReference type="EMBL" id="JAERTX010000017">
    <property type="protein sequence ID" value="MBM9461493.1"/>
    <property type="molecule type" value="Genomic_DNA"/>
</dbReference>
<dbReference type="Proteomes" id="UP000663791">
    <property type="component" value="Unassembled WGS sequence"/>
</dbReference>
<evidence type="ECO:0000313" key="2">
    <source>
        <dbReference type="Proteomes" id="UP000663791"/>
    </source>
</evidence>
<dbReference type="InterPro" id="IPR011044">
    <property type="entry name" value="Quino_amine_DH_bsu"/>
</dbReference>
<sequence length="398" mass="43587">MNRLRSRLLPVISVLPVFVVAVALALVVPLTGPVAAHAAPLTVPVTPSALPVGAPVKAPAHLLDDALVLPGGRVVRIGRDGVQPTSVHRVRGGYLVASQRWAAGRLKGYRVDLVKPDGRRRTVLRHTRYDVWRVASDGRTFLGAAALRDRKGRWKPGALLRRIRVGDGHTLGKARRLAAYPDTVLVGTTRVLLSYVPLAGRHQGRPRTEWWSTSTGRVRVLARAASRPRHAPYGVQAASRDARAYSVTERGRQVVRDLRTDKRLWRTAPDESVLAFAPDGKKVITRAEPRRPDPEADDYVAGRLTVRNARTGRVLAVYRGLVDGLGPRAQPGGSLTSRVTRWESEDTFLMHAHESLESHEEGFTPLGGTWVRCRVSTARCERVPNPGVLAGTWVTPLS</sequence>
<evidence type="ECO:0000313" key="1">
    <source>
        <dbReference type="EMBL" id="MBM9461493.1"/>
    </source>
</evidence>
<comment type="caution">
    <text evidence="1">The sequence shown here is derived from an EMBL/GenBank/DDBJ whole genome shotgun (WGS) entry which is preliminary data.</text>
</comment>
<keyword evidence="2" id="KW-1185">Reference proteome</keyword>
<dbReference type="AlphaFoldDB" id="A0A938Y7G1"/>
<protein>
    <submittedName>
        <fullName evidence="1">Uncharacterized protein</fullName>
    </submittedName>
</protein>
<name>A0A938Y7G1_9ACTN</name>
<dbReference type="SUPFAM" id="SSF50969">
    <property type="entry name" value="YVTN repeat-like/Quinoprotein amine dehydrogenase"/>
    <property type="match status" value="1"/>
</dbReference>
<organism evidence="1 2">
    <name type="scientific">Nocardioides faecalis</name>
    <dbReference type="NCBI Taxonomy" id="2803858"/>
    <lineage>
        <taxon>Bacteria</taxon>
        <taxon>Bacillati</taxon>
        <taxon>Actinomycetota</taxon>
        <taxon>Actinomycetes</taxon>
        <taxon>Propionibacteriales</taxon>
        <taxon>Nocardioidaceae</taxon>
        <taxon>Nocardioides</taxon>
    </lineage>
</organism>
<accession>A0A938Y7G1</accession>
<proteinExistence type="predicted"/>
<reference evidence="1" key="1">
    <citation type="submission" date="2021-01" db="EMBL/GenBank/DDBJ databases">
        <title>Novel species in genus Nocardioides.</title>
        <authorList>
            <person name="Zhang G."/>
        </authorList>
    </citation>
    <scope>NUCLEOTIDE SEQUENCE</scope>
    <source>
        <strain evidence="1">Zg-536</strain>
    </source>
</reference>
<dbReference type="RefSeq" id="WP_205292810.1">
    <property type="nucleotide sequence ID" value="NZ_CP074406.1"/>
</dbReference>